<evidence type="ECO:0000313" key="1">
    <source>
        <dbReference type="EMBL" id="KFL96715.1"/>
    </source>
</evidence>
<dbReference type="EMBL" id="KN050675">
    <property type="protein sequence ID" value="KFL96715.1"/>
    <property type="molecule type" value="Genomic_DNA"/>
</dbReference>
<proteinExistence type="predicted"/>
<dbReference type="GO" id="GO:0003677">
    <property type="term" value="F:DNA binding"/>
    <property type="evidence" value="ECO:0007669"/>
    <property type="project" value="InterPro"/>
</dbReference>
<gene>
    <name evidence="1" type="ORF">HMPREF5175_01192</name>
</gene>
<reference evidence="1 2" key="1">
    <citation type="submission" date="2010-03" db="EMBL/GenBank/DDBJ databases">
        <title>The Genome Sequence of Lactobacillus gasseri strain SV-16A-US.</title>
        <authorList>
            <consortium name="The Broad Institute Genome Sequencing Platform"/>
            <person name="Ward D."/>
            <person name="Earl A."/>
            <person name="Feldgarden M."/>
            <person name="Gevers D."/>
            <person name="Young S.K."/>
            <person name="Zeng Q."/>
            <person name="Koehrsen M."/>
            <person name="Alvarado L."/>
            <person name="Berlin A."/>
            <person name="Bochicchio J."/>
            <person name="Borenstein D."/>
            <person name="Chapman S.B."/>
            <person name="Chen Z."/>
            <person name="Engels R."/>
            <person name="Freedman E."/>
            <person name="Gellesch M."/>
            <person name="Goldberg J."/>
            <person name="Griggs A."/>
            <person name="Gujja S."/>
            <person name="Heilman E."/>
            <person name="Heiman D."/>
            <person name="Hepburn T."/>
            <person name="Howarth C."/>
            <person name="Jen D."/>
            <person name="Larson L."/>
            <person name="Mehta T."/>
            <person name="Park D."/>
            <person name="Pearson M."/>
            <person name="Roberts A."/>
            <person name="Saif S."/>
            <person name="Shea T."/>
            <person name="Shenoy N."/>
            <person name="Sisk P."/>
            <person name="Stolte C."/>
            <person name="Sykes S."/>
            <person name="Thomson T."/>
            <person name="Walk T."/>
            <person name="White J."/>
            <person name="Yandava C."/>
            <person name="Liu Y."/>
            <person name="Xu Q."/>
            <person name="Haas B."/>
            <person name="Nusbaum C."/>
            <person name="Birren B."/>
        </authorList>
    </citation>
    <scope>NUCLEOTIDE SEQUENCE [LARGE SCALE GENOMIC DNA]</scope>
    <source>
        <strain evidence="1 2">SV-16A-US</strain>
    </source>
</reference>
<evidence type="ECO:0000313" key="2">
    <source>
        <dbReference type="Proteomes" id="UP000030761"/>
    </source>
</evidence>
<dbReference type="InterPro" id="IPR010982">
    <property type="entry name" value="Lambda_DNA-bd_dom_sf"/>
</dbReference>
<dbReference type="RefSeq" id="WP_003655867.1">
    <property type="nucleotide sequence ID" value="NZ_KN050675.1"/>
</dbReference>
<evidence type="ECO:0008006" key="3">
    <source>
        <dbReference type="Google" id="ProtNLM"/>
    </source>
</evidence>
<sequence length="106" mass="12327">MEENNLINMSIQEVREKLIAKKENFKLNYAELSAMANVSRGTLTSFINGNDCISSKTFFKIIEWLSLEIMTFTTMKNGQNTTIFLQEVPHVQHINKYTPQPIEWIK</sequence>
<dbReference type="AlphaFoldDB" id="A0AB34NZW1"/>
<organism evidence="1 2">
    <name type="scientific">Lactobacillus gasseri SV-16A-US</name>
    <dbReference type="NCBI Taxonomy" id="575604"/>
    <lineage>
        <taxon>Bacteria</taxon>
        <taxon>Bacillati</taxon>
        <taxon>Bacillota</taxon>
        <taxon>Bacilli</taxon>
        <taxon>Lactobacillales</taxon>
        <taxon>Lactobacillaceae</taxon>
        <taxon>Lactobacillus</taxon>
    </lineage>
</organism>
<accession>A0AB34NZW1</accession>
<name>A0AB34NZW1_LACGS</name>
<protein>
    <recommendedName>
        <fullName evidence="3">Toxin-antitoxin system, antitoxin component, Xre family</fullName>
    </recommendedName>
</protein>
<dbReference type="SUPFAM" id="SSF47413">
    <property type="entry name" value="lambda repressor-like DNA-binding domains"/>
    <property type="match status" value="1"/>
</dbReference>
<dbReference type="Proteomes" id="UP000030761">
    <property type="component" value="Unassembled WGS sequence"/>
</dbReference>